<name>A0AAD5CWH3_AMBAR</name>
<comment type="caution">
    <text evidence="1">The sequence shown here is derived from an EMBL/GenBank/DDBJ whole genome shotgun (WGS) entry which is preliminary data.</text>
</comment>
<accession>A0AAD5CWH3</accession>
<evidence type="ECO:0000313" key="2">
    <source>
        <dbReference type="Proteomes" id="UP001206925"/>
    </source>
</evidence>
<keyword evidence="2" id="KW-1185">Reference proteome</keyword>
<dbReference type="EMBL" id="JAMZMK010006388">
    <property type="protein sequence ID" value="KAI7749297.1"/>
    <property type="molecule type" value="Genomic_DNA"/>
</dbReference>
<evidence type="ECO:0000313" key="1">
    <source>
        <dbReference type="EMBL" id="KAI7749297.1"/>
    </source>
</evidence>
<feature type="non-terminal residue" evidence="1">
    <location>
        <position position="60"/>
    </location>
</feature>
<sequence>TLMPKVHTDIPDAKIANERVDAVVIDEEWLDSLIFYSFGCGGKILQGDGTLESYHAKEEA</sequence>
<dbReference type="Proteomes" id="UP001206925">
    <property type="component" value="Unassembled WGS sequence"/>
</dbReference>
<protein>
    <submittedName>
        <fullName evidence="1">Uncharacterized protein</fullName>
    </submittedName>
</protein>
<dbReference type="AlphaFoldDB" id="A0AAD5CWH3"/>
<reference evidence="1" key="1">
    <citation type="submission" date="2022-06" db="EMBL/GenBank/DDBJ databases">
        <title>Uncovering the hologenomic basis of an extraordinary plant invasion.</title>
        <authorList>
            <person name="Bieker V.C."/>
            <person name="Martin M.D."/>
            <person name="Gilbert T."/>
            <person name="Hodgins K."/>
            <person name="Battlay P."/>
            <person name="Petersen B."/>
            <person name="Wilson J."/>
        </authorList>
    </citation>
    <scope>NUCLEOTIDE SEQUENCE</scope>
    <source>
        <strain evidence="1">AA19_3_7</strain>
        <tissue evidence="1">Leaf</tissue>
    </source>
</reference>
<gene>
    <name evidence="1" type="ORF">M8C21_023632</name>
</gene>
<organism evidence="1 2">
    <name type="scientific">Ambrosia artemisiifolia</name>
    <name type="common">Common ragweed</name>
    <dbReference type="NCBI Taxonomy" id="4212"/>
    <lineage>
        <taxon>Eukaryota</taxon>
        <taxon>Viridiplantae</taxon>
        <taxon>Streptophyta</taxon>
        <taxon>Embryophyta</taxon>
        <taxon>Tracheophyta</taxon>
        <taxon>Spermatophyta</taxon>
        <taxon>Magnoliopsida</taxon>
        <taxon>eudicotyledons</taxon>
        <taxon>Gunneridae</taxon>
        <taxon>Pentapetalae</taxon>
        <taxon>asterids</taxon>
        <taxon>campanulids</taxon>
        <taxon>Asterales</taxon>
        <taxon>Asteraceae</taxon>
        <taxon>Asteroideae</taxon>
        <taxon>Heliantheae alliance</taxon>
        <taxon>Heliantheae</taxon>
        <taxon>Ambrosia</taxon>
    </lineage>
</organism>
<proteinExistence type="predicted"/>